<protein>
    <submittedName>
        <fullName evidence="1">HNH endonuclease</fullName>
    </submittedName>
</protein>
<evidence type="ECO:0000313" key="2">
    <source>
        <dbReference type="Proteomes" id="UP000644507"/>
    </source>
</evidence>
<sequence length="282" mass="31738">MRSLPKPTHDAGTTYELCISKVRNVALKRKLSALKDSVERASDEYDAEATLGKLHLISASEDIEGVSKKEILKVYTNRMAKSGAPGRSVYDKILISSPQRRCPLCGQRDASTLDHYLPESRHSSLVVTPLNLVPSCKDCNFNKRAVYPNSRETETFHPYYDDFDDGFWLRAEMVQSDPVGVLFDVQRPHDWDAAKFERANYHFKTLALSQLYSDHAAGELVGQKPLFKELFEVGGSDAVRQDLEGRARSLRITRPNSWQAVLYDTAATDSWFCAGGFENIPD</sequence>
<comment type="caution">
    <text evidence="1">The sequence shown here is derived from an EMBL/GenBank/DDBJ whole genome shotgun (WGS) entry which is preliminary data.</text>
</comment>
<dbReference type="GO" id="GO:0004519">
    <property type="term" value="F:endonuclease activity"/>
    <property type="evidence" value="ECO:0007669"/>
    <property type="project" value="UniProtKB-KW"/>
</dbReference>
<dbReference type="RefSeq" id="WP_189569902.1">
    <property type="nucleotide sequence ID" value="NZ_BMXI01000008.1"/>
</dbReference>
<organism evidence="1 2">
    <name type="scientific">Roseibacillus persicicus</name>
    <dbReference type="NCBI Taxonomy" id="454148"/>
    <lineage>
        <taxon>Bacteria</taxon>
        <taxon>Pseudomonadati</taxon>
        <taxon>Verrucomicrobiota</taxon>
        <taxon>Verrucomicrobiia</taxon>
        <taxon>Verrucomicrobiales</taxon>
        <taxon>Verrucomicrobiaceae</taxon>
        <taxon>Roseibacillus</taxon>
    </lineage>
</organism>
<dbReference type="Gene3D" id="1.10.30.50">
    <property type="match status" value="1"/>
</dbReference>
<keyword evidence="1" id="KW-0255">Endonuclease</keyword>
<dbReference type="AlphaFoldDB" id="A0A918WKP2"/>
<dbReference type="Proteomes" id="UP000644507">
    <property type="component" value="Unassembled WGS sequence"/>
</dbReference>
<evidence type="ECO:0000313" key="1">
    <source>
        <dbReference type="EMBL" id="GHC54371.1"/>
    </source>
</evidence>
<dbReference type="CDD" id="cd00085">
    <property type="entry name" value="HNHc"/>
    <property type="match status" value="1"/>
</dbReference>
<gene>
    <name evidence="1" type="ORF">GCM10007100_20970</name>
</gene>
<proteinExistence type="predicted"/>
<reference evidence="1" key="1">
    <citation type="journal article" date="2014" name="Int. J. Syst. Evol. Microbiol.">
        <title>Complete genome sequence of Corynebacterium casei LMG S-19264T (=DSM 44701T), isolated from a smear-ripened cheese.</title>
        <authorList>
            <consortium name="US DOE Joint Genome Institute (JGI-PGF)"/>
            <person name="Walter F."/>
            <person name="Albersmeier A."/>
            <person name="Kalinowski J."/>
            <person name="Ruckert C."/>
        </authorList>
    </citation>
    <scope>NUCLEOTIDE SEQUENCE</scope>
    <source>
        <strain evidence="1">KCTC 12988</strain>
    </source>
</reference>
<accession>A0A918WKP2</accession>
<keyword evidence="1" id="KW-0378">Hydrolase</keyword>
<name>A0A918WKP2_9BACT</name>
<keyword evidence="1" id="KW-0540">Nuclease</keyword>
<dbReference type="EMBL" id="BMXI01000008">
    <property type="protein sequence ID" value="GHC54371.1"/>
    <property type="molecule type" value="Genomic_DNA"/>
</dbReference>
<keyword evidence="2" id="KW-1185">Reference proteome</keyword>
<dbReference type="InterPro" id="IPR003615">
    <property type="entry name" value="HNH_nuc"/>
</dbReference>
<reference evidence="1" key="2">
    <citation type="submission" date="2020-09" db="EMBL/GenBank/DDBJ databases">
        <authorList>
            <person name="Sun Q."/>
            <person name="Kim S."/>
        </authorList>
    </citation>
    <scope>NUCLEOTIDE SEQUENCE</scope>
    <source>
        <strain evidence="1">KCTC 12988</strain>
    </source>
</reference>